<dbReference type="OrthoDB" id="9775764at2"/>
<dbReference type="Proteomes" id="UP000293296">
    <property type="component" value="Chromosome"/>
</dbReference>
<gene>
    <name evidence="1" type="ORF">C3Y92_18625</name>
</gene>
<evidence type="ECO:0000313" key="1">
    <source>
        <dbReference type="EMBL" id="QAZ69144.1"/>
    </source>
</evidence>
<sequence length="80" mass="8929">MKHEIVICMGSSCFARGNRKHLLMIEQYLADHGLSESVVLTGSRCEDQCRCGPNIRIDGQLYGDINGERLLELLSRHLAG</sequence>
<reference evidence="1 2" key="1">
    <citation type="submission" date="2018-02" db="EMBL/GenBank/DDBJ databases">
        <title>Genome sequence of Desulfovibrio carbinolicus DSM 3852.</title>
        <authorList>
            <person name="Wilbanks E."/>
            <person name="Skennerton C.T."/>
            <person name="Orphan V.J."/>
        </authorList>
    </citation>
    <scope>NUCLEOTIDE SEQUENCE [LARGE SCALE GENOMIC DNA]</scope>
    <source>
        <strain evidence="1 2">DSM 3852</strain>
    </source>
</reference>
<dbReference type="EMBL" id="CP026538">
    <property type="protein sequence ID" value="QAZ69144.1"/>
    <property type="molecule type" value="Genomic_DNA"/>
</dbReference>
<evidence type="ECO:0000313" key="2">
    <source>
        <dbReference type="Proteomes" id="UP000293296"/>
    </source>
</evidence>
<dbReference type="KEGG" id="dcb:C3Y92_18625"/>
<accession>A0A4P6HQZ2</accession>
<dbReference type="CDD" id="cd02980">
    <property type="entry name" value="TRX_Fd_family"/>
    <property type="match status" value="1"/>
</dbReference>
<organism evidence="1 2">
    <name type="scientific">Solidesulfovibrio carbinolicus</name>
    <dbReference type="NCBI Taxonomy" id="296842"/>
    <lineage>
        <taxon>Bacteria</taxon>
        <taxon>Pseudomonadati</taxon>
        <taxon>Thermodesulfobacteriota</taxon>
        <taxon>Desulfovibrionia</taxon>
        <taxon>Desulfovibrionales</taxon>
        <taxon>Desulfovibrionaceae</taxon>
        <taxon>Solidesulfovibrio</taxon>
    </lineage>
</organism>
<name>A0A4P6HQZ2_9BACT</name>
<dbReference type="Gene3D" id="3.40.30.10">
    <property type="entry name" value="Glutaredoxin"/>
    <property type="match status" value="1"/>
</dbReference>
<dbReference type="AlphaFoldDB" id="A0A4P6HQZ2"/>
<dbReference type="RefSeq" id="WP_012749929.1">
    <property type="nucleotide sequence ID" value="NZ_CP026538.1"/>
</dbReference>
<dbReference type="InterPro" id="IPR036249">
    <property type="entry name" value="Thioredoxin-like_sf"/>
</dbReference>
<protein>
    <submittedName>
        <fullName evidence="1">NADH-quinone oxidoreductase subunit F</fullName>
    </submittedName>
</protein>
<proteinExistence type="predicted"/>
<dbReference type="SUPFAM" id="SSF52833">
    <property type="entry name" value="Thioredoxin-like"/>
    <property type="match status" value="1"/>
</dbReference>
<keyword evidence="2" id="KW-1185">Reference proteome</keyword>
<dbReference type="Pfam" id="PF01257">
    <property type="entry name" value="2Fe-2S_thioredx"/>
    <property type="match status" value="1"/>
</dbReference>